<gene>
    <name evidence="1" type="ORF">QNM18_19620</name>
</gene>
<name>A0ABT7EQF4_9GAMM</name>
<reference evidence="1 2" key="1">
    <citation type="submission" date="2023-05" db="EMBL/GenBank/DDBJ databases">
        <title>Pseudoalteromonas ardens sp. nov., Pseudoalteromonas obscura sp. nov., and Pseudoalteromonas umbrosa sp. nov., isolated from the coral Montipora capitata.</title>
        <authorList>
            <person name="Thomas E.M."/>
            <person name="Smith E.M."/>
            <person name="Papke E."/>
            <person name="Shlafstein M.D."/>
            <person name="Oline D.K."/>
            <person name="Videau P."/>
            <person name="Saw J.H."/>
            <person name="Strangman W.K."/>
            <person name="Ushijima B."/>
        </authorList>
    </citation>
    <scope>NUCLEOTIDE SEQUENCE [LARGE SCALE GENOMIC DNA]</scope>
    <source>
        <strain evidence="1 2">P94</strain>
    </source>
</reference>
<evidence type="ECO:0000313" key="1">
    <source>
        <dbReference type="EMBL" id="MDK2597267.1"/>
    </source>
</evidence>
<sequence>MKNKMLFIVLTAIGFNVQATDLNKTYFEFGYSQSDMGNRNSPQPSGIQFGFGYEFENGLYAGFNAKRQGDTIERPNYQLDVDLDENMLELGYIAYETQNGRFSVGGALGEMSFTLEDRTRDGEFYRFYTEYEHSFNQYFSAFARLGYEYFDPEQAKNDDGAWAELGLTAHLGVSSLTWKYHNGQGIDRLGLVYRYHF</sequence>
<organism evidence="1 2">
    <name type="scientific">Pseudoalteromonas obscura</name>
    <dbReference type="NCBI Taxonomy" id="3048491"/>
    <lineage>
        <taxon>Bacteria</taxon>
        <taxon>Pseudomonadati</taxon>
        <taxon>Pseudomonadota</taxon>
        <taxon>Gammaproteobacteria</taxon>
        <taxon>Alteromonadales</taxon>
        <taxon>Pseudoalteromonadaceae</taxon>
        <taxon>Pseudoalteromonas</taxon>
    </lineage>
</organism>
<dbReference type="Proteomes" id="UP001231915">
    <property type="component" value="Unassembled WGS sequence"/>
</dbReference>
<dbReference type="EMBL" id="JASJUT010000010">
    <property type="protein sequence ID" value="MDK2597267.1"/>
    <property type="molecule type" value="Genomic_DNA"/>
</dbReference>
<keyword evidence="2" id="KW-1185">Reference proteome</keyword>
<dbReference type="RefSeq" id="WP_211008572.1">
    <property type="nucleotide sequence ID" value="NZ_JASJUT010000010.1"/>
</dbReference>
<protein>
    <recommendedName>
        <fullName evidence="3">Outer membrane protein beta-barrel domain-containing protein</fullName>
    </recommendedName>
</protein>
<evidence type="ECO:0000313" key="2">
    <source>
        <dbReference type="Proteomes" id="UP001231915"/>
    </source>
</evidence>
<proteinExistence type="predicted"/>
<comment type="caution">
    <text evidence="1">The sequence shown here is derived from an EMBL/GenBank/DDBJ whole genome shotgun (WGS) entry which is preliminary data.</text>
</comment>
<evidence type="ECO:0008006" key="3">
    <source>
        <dbReference type="Google" id="ProtNLM"/>
    </source>
</evidence>
<accession>A0ABT7EQF4</accession>